<dbReference type="PANTHER" id="PTHR46087">
    <property type="entry name" value="PUTATIVE, EXPRESSED-RELATED"/>
    <property type="match status" value="1"/>
</dbReference>
<organism evidence="1 2">
    <name type="scientific">Escallonia herrerae</name>
    <dbReference type="NCBI Taxonomy" id="1293975"/>
    <lineage>
        <taxon>Eukaryota</taxon>
        <taxon>Viridiplantae</taxon>
        <taxon>Streptophyta</taxon>
        <taxon>Embryophyta</taxon>
        <taxon>Tracheophyta</taxon>
        <taxon>Spermatophyta</taxon>
        <taxon>Magnoliopsida</taxon>
        <taxon>eudicotyledons</taxon>
        <taxon>Gunneridae</taxon>
        <taxon>Pentapetalae</taxon>
        <taxon>asterids</taxon>
        <taxon>campanulids</taxon>
        <taxon>Escalloniales</taxon>
        <taxon>Escalloniaceae</taxon>
        <taxon>Escallonia</taxon>
    </lineage>
</organism>
<reference evidence="1" key="1">
    <citation type="submission" date="2022-12" db="EMBL/GenBank/DDBJ databases">
        <title>Draft genome assemblies for two species of Escallonia (Escalloniales).</title>
        <authorList>
            <person name="Chanderbali A."/>
            <person name="Dervinis C."/>
            <person name="Anghel I."/>
            <person name="Soltis D."/>
            <person name="Soltis P."/>
            <person name="Zapata F."/>
        </authorList>
    </citation>
    <scope>NUCLEOTIDE SEQUENCE</scope>
    <source>
        <strain evidence="1">UCBG64.0493</strain>
        <tissue evidence="1">Leaf</tissue>
    </source>
</reference>
<dbReference type="InterPro" id="IPR016024">
    <property type="entry name" value="ARM-type_fold"/>
</dbReference>
<dbReference type="Proteomes" id="UP001188597">
    <property type="component" value="Unassembled WGS sequence"/>
</dbReference>
<dbReference type="Pfam" id="PF21052">
    <property type="entry name" value="EFR3_ARM"/>
    <property type="match status" value="1"/>
</dbReference>
<name>A0AA89BJT6_9ASTE</name>
<sequence length="308" mass="35037">MGVMSRRVLPACSNLCIFCPSMRARSRQPVKRYKKLLSDIFPRSQDAEPNDRKIGKLCEYASKNPLRIPKITEYLEQRFYKDLRNEHFGSVKVVLLVYRKLLSSCKQQMSLFASSLLGIARTLLEQTRNDKMQMLGCSTLVDFINSQVRFMGEQSHISMDFDNTFDTENHWSLEKGLAFSVLKFLQSLLEESGYTWNPGGNSHQLLSFLVKHLEHKNVVKQPAIQISIVNVARQLAQNINQQTSAVIIGAISDLVKHLRKCIQYSAEASSDGLDKCNTDLQSALENCISQLANKASTYFLFSFCELHL</sequence>
<dbReference type="InterPro" id="IPR049152">
    <property type="entry name" value="EFR3-like_ARM"/>
</dbReference>
<evidence type="ECO:0000313" key="1">
    <source>
        <dbReference type="EMBL" id="KAK3034231.1"/>
    </source>
</evidence>
<dbReference type="AlphaFoldDB" id="A0AA89BJT6"/>
<dbReference type="EMBL" id="JAVXUP010000207">
    <property type="protein sequence ID" value="KAK3034231.1"/>
    <property type="molecule type" value="Genomic_DNA"/>
</dbReference>
<keyword evidence="2" id="KW-1185">Reference proteome</keyword>
<proteinExistence type="predicted"/>
<dbReference type="SUPFAM" id="SSF48371">
    <property type="entry name" value="ARM repeat"/>
    <property type="match status" value="1"/>
</dbReference>
<protein>
    <submittedName>
        <fullName evidence="1">Uncharacterized protein</fullName>
    </submittedName>
</protein>
<dbReference type="InterPro" id="IPR055296">
    <property type="entry name" value="SRL2-like"/>
</dbReference>
<comment type="caution">
    <text evidence="1">The sequence shown here is derived from an EMBL/GenBank/DDBJ whole genome shotgun (WGS) entry which is preliminary data.</text>
</comment>
<gene>
    <name evidence="1" type="ORF">RJ639_032811</name>
</gene>
<evidence type="ECO:0000313" key="2">
    <source>
        <dbReference type="Proteomes" id="UP001188597"/>
    </source>
</evidence>
<accession>A0AA89BJT6</accession>
<dbReference type="PANTHER" id="PTHR46087:SF1">
    <property type="entry name" value="ARM REPEAT SUPERFAMILY PROTEIN"/>
    <property type="match status" value="1"/>
</dbReference>